<reference evidence="2 3" key="1">
    <citation type="submission" date="2021-05" db="EMBL/GenBank/DDBJ databases">
        <title>Genome Assembly of Synthetic Allotetraploid Brassica napus Reveals Homoeologous Exchanges between Subgenomes.</title>
        <authorList>
            <person name="Davis J.T."/>
        </authorList>
    </citation>
    <scope>NUCLEOTIDE SEQUENCE [LARGE SCALE GENOMIC DNA]</scope>
    <source>
        <strain evidence="3">cv. Da-Ae</strain>
        <tissue evidence="2">Seedling</tissue>
    </source>
</reference>
<dbReference type="Proteomes" id="UP000824890">
    <property type="component" value="Unassembled WGS sequence"/>
</dbReference>
<evidence type="ECO:0000313" key="2">
    <source>
        <dbReference type="EMBL" id="KAH0917941.1"/>
    </source>
</evidence>
<dbReference type="EMBL" id="JAGKQM010000007">
    <property type="protein sequence ID" value="KAH0917941.1"/>
    <property type="molecule type" value="Genomic_DNA"/>
</dbReference>
<comment type="caution">
    <text evidence="2">The sequence shown here is derived from an EMBL/GenBank/DDBJ whole genome shotgun (WGS) entry which is preliminary data.</text>
</comment>
<keyword evidence="3" id="KW-1185">Reference proteome</keyword>
<organism evidence="2 3">
    <name type="scientific">Brassica napus</name>
    <name type="common">Rape</name>
    <dbReference type="NCBI Taxonomy" id="3708"/>
    <lineage>
        <taxon>Eukaryota</taxon>
        <taxon>Viridiplantae</taxon>
        <taxon>Streptophyta</taxon>
        <taxon>Embryophyta</taxon>
        <taxon>Tracheophyta</taxon>
        <taxon>Spermatophyta</taxon>
        <taxon>Magnoliopsida</taxon>
        <taxon>eudicotyledons</taxon>
        <taxon>Gunneridae</taxon>
        <taxon>Pentapetalae</taxon>
        <taxon>rosids</taxon>
        <taxon>malvids</taxon>
        <taxon>Brassicales</taxon>
        <taxon>Brassicaceae</taxon>
        <taxon>Brassiceae</taxon>
        <taxon>Brassica</taxon>
    </lineage>
</organism>
<sequence>MGETRRLGLKSAACLDPRCMARVLRHRLYPRTELIRVVQPWRLLQTTQLSASIPRHLLLRNGHPRFSSSIIGSIREQTTARKLQIKLLRRVLASPPACPSCSSSFSPSSRSRRSSMTSVDQADHTGEMQIKHDKLFLKL</sequence>
<accession>A0ABQ8CLN9</accession>
<feature type="compositionally biased region" description="Low complexity" evidence="1">
    <location>
        <begin position="94"/>
        <end position="109"/>
    </location>
</feature>
<protein>
    <submittedName>
        <fullName evidence="2">Uncharacterized protein</fullName>
    </submittedName>
</protein>
<gene>
    <name evidence="2" type="ORF">HID58_025601</name>
</gene>
<evidence type="ECO:0000313" key="3">
    <source>
        <dbReference type="Proteomes" id="UP000824890"/>
    </source>
</evidence>
<evidence type="ECO:0000256" key="1">
    <source>
        <dbReference type="SAM" id="MobiDB-lite"/>
    </source>
</evidence>
<feature type="region of interest" description="Disordered" evidence="1">
    <location>
        <begin position="94"/>
        <end position="124"/>
    </location>
</feature>
<name>A0ABQ8CLN9_BRANA</name>
<proteinExistence type="predicted"/>